<evidence type="ECO:0000256" key="2">
    <source>
        <dbReference type="ARBA" id="ARBA00022448"/>
    </source>
</evidence>
<feature type="domain" description="PpiC" evidence="11">
    <location>
        <begin position="161"/>
        <end position="265"/>
    </location>
</feature>
<dbReference type="InterPro" id="IPR046357">
    <property type="entry name" value="PPIase_dom_sf"/>
</dbReference>
<dbReference type="Pfam" id="PF22599">
    <property type="entry name" value="SecDF_P1_head"/>
    <property type="match status" value="1"/>
</dbReference>
<dbReference type="Gene3D" id="3.30.70.3400">
    <property type="match status" value="1"/>
</dbReference>
<evidence type="ECO:0000256" key="10">
    <source>
        <dbReference type="PROSITE-ProRule" id="PRU00278"/>
    </source>
</evidence>
<gene>
    <name evidence="9" type="primary">secD</name>
    <name evidence="12" type="ORF">A3F28_01630</name>
</gene>
<comment type="caution">
    <text evidence="12">The sequence shown here is derived from an EMBL/GenBank/DDBJ whole genome shotgun (WGS) entry which is preliminary data.</text>
</comment>
<feature type="transmembrane region" description="Helical" evidence="9">
    <location>
        <begin position="470"/>
        <end position="491"/>
    </location>
</feature>
<dbReference type="InterPro" id="IPR048634">
    <property type="entry name" value="SecD_SecF_C"/>
</dbReference>
<keyword evidence="6 9" id="KW-1133">Transmembrane helix</keyword>
<dbReference type="PROSITE" id="PS50198">
    <property type="entry name" value="PPIC_PPIASE_2"/>
    <property type="match status" value="1"/>
</dbReference>
<evidence type="ECO:0000256" key="3">
    <source>
        <dbReference type="ARBA" id="ARBA00022475"/>
    </source>
</evidence>
<evidence type="ECO:0000256" key="5">
    <source>
        <dbReference type="ARBA" id="ARBA00022927"/>
    </source>
</evidence>
<reference evidence="12 13" key="1">
    <citation type="journal article" date="2016" name="Nat. Commun.">
        <title>Thousands of microbial genomes shed light on interconnected biogeochemical processes in an aquifer system.</title>
        <authorList>
            <person name="Anantharaman K."/>
            <person name="Brown C.T."/>
            <person name="Hug L.A."/>
            <person name="Sharon I."/>
            <person name="Castelle C.J."/>
            <person name="Probst A.J."/>
            <person name="Thomas B.C."/>
            <person name="Singh A."/>
            <person name="Wilkins M.J."/>
            <person name="Karaoz U."/>
            <person name="Brodie E.L."/>
            <person name="Williams K.H."/>
            <person name="Hubbard S.S."/>
            <person name="Banfield J.F."/>
        </authorList>
    </citation>
    <scope>NUCLEOTIDE SEQUENCE [LARGE SCALE GENOMIC DNA]</scope>
</reference>
<dbReference type="Pfam" id="PF02355">
    <property type="entry name" value="SecD_SecF_C"/>
    <property type="match status" value="1"/>
</dbReference>
<dbReference type="FunFam" id="1.20.1640.10:FF:000004">
    <property type="entry name" value="Protein translocase subunit SecD"/>
    <property type="match status" value="1"/>
</dbReference>
<dbReference type="NCBIfam" id="TIGR01129">
    <property type="entry name" value="secD"/>
    <property type="match status" value="1"/>
</dbReference>
<dbReference type="InterPro" id="IPR022646">
    <property type="entry name" value="SecD/SecF_CS"/>
</dbReference>
<dbReference type="InterPro" id="IPR005791">
    <property type="entry name" value="SecD"/>
</dbReference>
<feature type="transmembrane region" description="Helical" evidence="9">
    <location>
        <begin position="444"/>
        <end position="464"/>
    </location>
</feature>
<evidence type="ECO:0000259" key="11">
    <source>
        <dbReference type="PROSITE" id="PS50198"/>
    </source>
</evidence>
<keyword evidence="7 9" id="KW-0811">Translocation</keyword>
<dbReference type="Pfam" id="PF07549">
    <property type="entry name" value="Sec_GG"/>
    <property type="match status" value="1"/>
</dbReference>
<evidence type="ECO:0000256" key="4">
    <source>
        <dbReference type="ARBA" id="ARBA00022692"/>
    </source>
</evidence>
<feature type="transmembrane region" description="Helical" evidence="9">
    <location>
        <begin position="421"/>
        <end position="439"/>
    </location>
</feature>
<evidence type="ECO:0000256" key="7">
    <source>
        <dbReference type="ARBA" id="ARBA00023010"/>
    </source>
</evidence>
<dbReference type="Gene3D" id="3.10.50.40">
    <property type="match status" value="1"/>
</dbReference>
<proteinExistence type="inferred from homology"/>
<sequence length="582" mass="63493">MKLDNALRRVWRGIIHPSPRGRVRWAVFFVVVLGISAAVFDAPYWFNRGLGAIRPALGYAGIQIPNVPTIPFRLGLDLQGGAQLVYEADMKDILEADRDDALGGVRDVVERRVNAFGVAEPLVQSSRVGDSYRMVIELAGISDIGEAIRQIGETPILEFKEESVEPSRPLTPEEEMEMNKFNKEVKKSAEDILKKALAPEADFALLAKEFSEDEDSKPDGGSIGFIRPGQTVEPFEKAAFALKVGETGKTLVESQFGYHIIMKTDERETDVDGEKVPEVKVSHILFQTKSPTDIVPPEPWKNTALSGKQLKRAGVSFDPNTNEAEVSLQFDAEGAKLFSEITERNVGKPVAIFLDGAPITVPRVTEKITGGQAVITGNFSVQDAKLLAQRLNAGALPVPISIISEQRVGASLGQESVNKSLVAGLWGFALVALFMIAYYRLPGLLSVLSLGIYAVVVLALFKLIPVTLSMAGIAGLILSLGMAVDANVLIFERLKEELRSGKPLGQAIDEGFRRAWTSIRDGNLTTLIAAGILFWFSSSTIKGFALTLSVGVLVSMFSALVVTRSFLRLISPWFKKKFWYGV</sequence>
<dbReference type="Pfam" id="PF00639">
    <property type="entry name" value="Rotamase"/>
    <property type="match status" value="1"/>
</dbReference>
<keyword evidence="10" id="KW-0413">Isomerase</keyword>
<dbReference type="InterPro" id="IPR023058">
    <property type="entry name" value="PPIase_PpiC_CS"/>
</dbReference>
<dbReference type="GO" id="GO:0065002">
    <property type="term" value="P:intracellular protein transmembrane transport"/>
    <property type="evidence" value="ECO:0007669"/>
    <property type="project" value="UniProtKB-UniRule"/>
</dbReference>
<organism evidence="12 13">
    <name type="scientific">Candidatus Uhrbacteria bacterium RIFCSPHIGHO2_12_FULL_57_11</name>
    <dbReference type="NCBI Taxonomy" id="1802398"/>
    <lineage>
        <taxon>Bacteria</taxon>
        <taxon>Candidatus Uhriibacteriota</taxon>
    </lineage>
</organism>
<dbReference type="AlphaFoldDB" id="A0A1F7UL28"/>
<comment type="subcellular location">
    <subcellularLocation>
        <location evidence="1 9">Cell membrane</location>
        <topology evidence="1 9">Multi-pass membrane protein</topology>
    </subcellularLocation>
</comment>
<dbReference type="SUPFAM" id="SSF54534">
    <property type="entry name" value="FKBP-like"/>
    <property type="match status" value="1"/>
</dbReference>
<dbReference type="PANTHER" id="PTHR30081">
    <property type="entry name" value="PROTEIN-EXPORT MEMBRANE PROTEIN SEC"/>
    <property type="match status" value="1"/>
</dbReference>
<evidence type="ECO:0000313" key="12">
    <source>
        <dbReference type="EMBL" id="OGL78981.1"/>
    </source>
</evidence>
<comment type="subunit">
    <text evidence="9">Forms a complex with SecF. Part of the essential Sec protein translocation apparatus which comprises SecA, SecYEG and auxiliary proteins SecDF. Other proteins may also be involved.</text>
</comment>
<dbReference type="SUPFAM" id="SSF82866">
    <property type="entry name" value="Multidrug efflux transporter AcrB transmembrane domain"/>
    <property type="match status" value="1"/>
</dbReference>
<feature type="transmembrane region" description="Helical" evidence="9">
    <location>
        <begin position="25"/>
        <end position="46"/>
    </location>
</feature>
<dbReference type="InterPro" id="IPR054384">
    <property type="entry name" value="SecDF_P1_head"/>
</dbReference>
<dbReference type="GO" id="GO:0006605">
    <property type="term" value="P:protein targeting"/>
    <property type="evidence" value="ECO:0007669"/>
    <property type="project" value="UniProtKB-UniRule"/>
</dbReference>
<dbReference type="Pfam" id="PF21760">
    <property type="entry name" value="SecD_1st"/>
    <property type="match status" value="1"/>
</dbReference>
<dbReference type="Proteomes" id="UP000176598">
    <property type="component" value="Unassembled WGS sequence"/>
</dbReference>
<dbReference type="InterPro" id="IPR000297">
    <property type="entry name" value="PPIase_PpiC"/>
</dbReference>
<dbReference type="HAMAP" id="MF_01463_B">
    <property type="entry name" value="SecD_B"/>
    <property type="match status" value="1"/>
</dbReference>
<dbReference type="GO" id="GO:0015450">
    <property type="term" value="F:protein-transporting ATPase activity"/>
    <property type="evidence" value="ECO:0007669"/>
    <property type="project" value="InterPro"/>
</dbReference>
<dbReference type="GO" id="GO:0003755">
    <property type="term" value="F:peptidyl-prolyl cis-trans isomerase activity"/>
    <property type="evidence" value="ECO:0007669"/>
    <property type="project" value="UniProtKB-KW"/>
</dbReference>
<accession>A0A1F7UL28</accession>
<dbReference type="PANTHER" id="PTHR30081:SF1">
    <property type="entry name" value="PROTEIN TRANSLOCASE SUBUNIT SECD"/>
    <property type="match status" value="1"/>
</dbReference>
<protein>
    <recommendedName>
        <fullName evidence="9">Protein translocase subunit SecD</fullName>
    </recommendedName>
</protein>
<feature type="transmembrane region" description="Helical" evidence="9">
    <location>
        <begin position="544"/>
        <end position="567"/>
    </location>
</feature>
<dbReference type="Gene3D" id="1.20.1640.10">
    <property type="entry name" value="Multidrug efflux transporter AcrB transmembrane domain"/>
    <property type="match status" value="1"/>
</dbReference>
<name>A0A1F7UL28_9BACT</name>
<dbReference type="InterPro" id="IPR022813">
    <property type="entry name" value="SecD/SecF_arch_bac"/>
</dbReference>
<dbReference type="GO" id="GO:0005886">
    <property type="term" value="C:plasma membrane"/>
    <property type="evidence" value="ECO:0007669"/>
    <property type="project" value="UniProtKB-SubCell"/>
</dbReference>
<evidence type="ECO:0000256" key="6">
    <source>
        <dbReference type="ARBA" id="ARBA00022989"/>
    </source>
</evidence>
<feature type="transmembrane region" description="Helical" evidence="9">
    <location>
        <begin position="522"/>
        <end position="538"/>
    </location>
</feature>
<keyword evidence="3 9" id="KW-1003">Cell membrane</keyword>
<evidence type="ECO:0000313" key="13">
    <source>
        <dbReference type="Proteomes" id="UP000176598"/>
    </source>
</evidence>
<dbReference type="InterPro" id="IPR048631">
    <property type="entry name" value="SecD_1st"/>
</dbReference>
<dbReference type="PRINTS" id="PR00702">
    <property type="entry name" value="ACRIFLAVINRP"/>
</dbReference>
<dbReference type="InterPro" id="IPR055344">
    <property type="entry name" value="SecD_SecF_C_bact"/>
</dbReference>
<evidence type="ECO:0000256" key="1">
    <source>
        <dbReference type="ARBA" id="ARBA00004651"/>
    </source>
</evidence>
<keyword evidence="8 9" id="KW-0472">Membrane</keyword>
<keyword evidence="2 9" id="KW-0813">Transport</keyword>
<dbReference type="GO" id="GO:0043952">
    <property type="term" value="P:protein transport by the Sec complex"/>
    <property type="evidence" value="ECO:0007669"/>
    <property type="project" value="UniProtKB-UniRule"/>
</dbReference>
<dbReference type="Gene3D" id="3.30.1360.200">
    <property type="match status" value="1"/>
</dbReference>
<dbReference type="EMBL" id="MGEG01000024">
    <property type="protein sequence ID" value="OGL78981.1"/>
    <property type="molecule type" value="Genomic_DNA"/>
</dbReference>
<keyword evidence="10" id="KW-0697">Rotamase</keyword>
<keyword evidence="4 9" id="KW-0812">Transmembrane</keyword>
<dbReference type="PROSITE" id="PS01096">
    <property type="entry name" value="PPIC_PPIASE_1"/>
    <property type="match status" value="1"/>
</dbReference>
<keyword evidence="5 9" id="KW-0653">Protein transport</keyword>
<comment type="function">
    <text evidence="9">Part of the Sec protein translocase complex. Interacts with the SecYEG preprotein conducting channel. SecDF uses the proton motive force (PMF) to complete protein translocation after the ATP-dependent function of SecA.</text>
</comment>
<evidence type="ECO:0000256" key="8">
    <source>
        <dbReference type="ARBA" id="ARBA00023136"/>
    </source>
</evidence>
<dbReference type="NCBIfam" id="TIGR00916">
    <property type="entry name" value="2A0604s01"/>
    <property type="match status" value="1"/>
</dbReference>
<evidence type="ECO:0000256" key="9">
    <source>
        <dbReference type="HAMAP-Rule" id="MF_01463"/>
    </source>
</evidence>
<comment type="similarity">
    <text evidence="9">Belongs to the SecD/SecF family. SecD subfamily.</text>
</comment>
<dbReference type="InterPro" id="IPR001036">
    <property type="entry name" value="Acrflvin-R"/>
</dbReference>